<keyword evidence="9 12" id="KW-0406">Ion transport</keyword>
<evidence type="ECO:0000256" key="4">
    <source>
        <dbReference type="ARBA" id="ARBA00022475"/>
    </source>
</evidence>
<keyword evidence="7" id="KW-0965">Cell junction</keyword>
<dbReference type="PANTHER" id="PTHR11893">
    <property type="entry name" value="INNEXIN"/>
    <property type="match status" value="1"/>
</dbReference>
<comment type="subcellular location">
    <subcellularLocation>
        <location evidence="1">Cell junction</location>
        <location evidence="1">Gap junction</location>
    </subcellularLocation>
    <subcellularLocation>
        <location evidence="2 12">Cell membrane</location>
        <topology evidence="2 12">Multi-pass membrane protein</topology>
    </subcellularLocation>
</comment>
<dbReference type="GO" id="GO:0005243">
    <property type="term" value="F:gap junction channel activity"/>
    <property type="evidence" value="ECO:0007669"/>
    <property type="project" value="TreeGrafter"/>
</dbReference>
<proteinExistence type="inferred from homology"/>
<feature type="transmembrane region" description="Helical" evidence="12">
    <location>
        <begin position="306"/>
        <end position="333"/>
    </location>
</feature>
<keyword evidence="6" id="KW-0303">Gap junction</keyword>
<comment type="caution">
    <text evidence="12">Lacks conserved residue(s) required for the propagation of feature annotation.</text>
</comment>
<keyword evidence="10 12" id="KW-0472">Membrane</keyword>
<protein>
    <recommendedName>
        <fullName evidence="12">Innexin</fullName>
    </recommendedName>
</protein>
<keyword evidence="4" id="KW-1003">Cell membrane</keyword>
<evidence type="ECO:0000256" key="10">
    <source>
        <dbReference type="ARBA" id="ARBA00023136"/>
    </source>
</evidence>
<dbReference type="AlphaFoldDB" id="A0A7R9IM72"/>
<dbReference type="EMBL" id="OE004222">
    <property type="protein sequence ID" value="CAD7460977.1"/>
    <property type="molecule type" value="Genomic_DNA"/>
</dbReference>
<evidence type="ECO:0000256" key="7">
    <source>
        <dbReference type="ARBA" id="ARBA00022949"/>
    </source>
</evidence>
<dbReference type="PANTHER" id="PTHR11893:SF37">
    <property type="entry name" value="INNEXIN INX3"/>
    <property type="match status" value="1"/>
</dbReference>
<evidence type="ECO:0000256" key="5">
    <source>
        <dbReference type="ARBA" id="ARBA00022692"/>
    </source>
</evidence>
<gene>
    <name evidence="12" type="primary">inx</name>
    <name evidence="13" type="ORF">TTEB3V08_LOCUS8892</name>
</gene>
<accession>A0A7R9IM72</accession>
<evidence type="ECO:0000313" key="13">
    <source>
        <dbReference type="EMBL" id="CAD7460977.1"/>
    </source>
</evidence>
<organism evidence="13">
    <name type="scientific">Timema tahoe</name>
    <dbReference type="NCBI Taxonomy" id="61484"/>
    <lineage>
        <taxon>Eukaryota</taxon>
        <taxon>Metazoa</taxon>
        <taxon>Ecdysozoa</taxon>
        <taxon>Arthropoda</taxon>
        <taxon>Hexapoda</taxon>
        <taxon>Insecta</taxon>
        <taxon>Pterygota</taxon>
        <taxon>Neoptera</taxon>
        <taxon>Polyneoptera</taxon>
        <taxon>Phasmatodea</taxon>
        <taxon>Timematodea</taxon>
        <taxon>Timematoidea</taxon>
        <taxon>Timematidae</taxon>
        <taxon>Timema</taxon>
    </lineage>
</organism>
<dbReference type="PRINTS" id="PR01262">
    <property type="entry name" value="INNEXIN"/>
</dbReference>
<dbReference type="GO" id="GO:0005921">
    <property type="term" value="C:gap junction"/>
    <property type="evidence" value="ECO:0007669"/>
    <property type="project" value="UniProtKB-SubCell"/>
</dbReference>
<keyword evidence="8 12" id="KW-1133">Transmembrane helix</keyword>
<keyword evidence="11 12" id="KW-0407">Ion channel</keyword>
<dbReference type="GO" id="GO:0005886">
    <property type="term" value="C:plasma membrane"/>
    <property type="evidence" value="ECO:0007669"/>
    <property type="project" value="UniProtKB-SubCell"/>
</dbReference>
<evidence type="ECO:0000256" key="2">
    <source>
        <dbReference type="ARBA" id="ARBA00004651"/>
    </source>
</evidence>
<dbReference type="InterPro" id="IPR000990">
    <property type="entry name" value="Innexin"/>
</dbReference>
<keyword evidence="3 12" id="KW-0813">Transport</keyword>
<evidence type="ECO:0000256" key="3">
    <source>
        <dbReference type="ARBA" id="ARBA00022448"/>
    </source>
</evidence>
<dbReference type="GO" id="GO:0007602">
    <property type="term" value="P:phototransduction"/>
    <property type="evidence" value="ECO:0007669"/>
    <property type="project" value="TreeGrafter"/>
</dbReference>
<reference evidence="13" key="1">
    <citation type="submission" date="2020-11" db="EMBL/GenBank/DDBJ databases">
        <authorList>
            <person name="Tran Van P."/>
        </authorList>
    </citation>
    <scope>NUCLEOTIDE SEQUENCE</scope>
</reference>
<evidence type="ECO:0000256" key="11">
    <source>
        <dbReference type="ARBA" id="ARBA00023303"/>
    </source>
</evidence>
<comment type="similarity">
    <text evidence="12">Belongs to the pannexin family.</text>
</comment>
<comment type="function">
    <text evidence="12">Structural component of the gap junctions.</text>
</comment>
<evidence type="ECO:0000256" key="6">
    <source>
        <dbReference type="ARBA" id="ARBA00022868"/>
    </source>
</evidence>
<feature type="transmembrane region" description="Helical" evidence="12">
    <location>
        <begin position="128"/>
        <end position="147"/>
    </location>
</feature>
<feature type="transmembrane region" description="Helical" evidence="12">
    <location>
        <begin position="39"/>
        <end position="61"/>
    </location>
</feature>
<sequence>MKFRKMSVFGLVSAIAGFVKVRFLVDKEVTDNTVFRFHYRLTSAMFFMSCILVTANSLIVITSTGEPISCLVTDDKLSKPINTYCWIMSTFTLPHQLHKKEGSEVLHPGVGDYVEGVHEKRYHAYYQWVPLMLFFQGVLFYVPHWIWKNCEQGKIKMISDGIRGSASWNESDRCVRKHKLVQYLVDSLHMHNVYAAIYFFCEALNFANAAVGDEPPKLPPDYGLGKVGNIYLIDKFLGGAFLTYGTDVVKFNGMDQMNRTDPMIIVFPRMTKCNFYMSGPSGTLINKDALCVMAMNILNEKIYILLWFWLIMLALVSGLGLLYSLAITIFPSFRKSVLRRRFHFKPKGGIAALVDNMQVGDFLLIHLLGQNISSFTFKEILDELTQSLNNYRKIPTRTSSRNFMEMAPMYPVLPKDADI</sequence>
<evidence type="ECO:0000256" key="12">
    <source>
        <dbReference type="RuleBase" id="RU010713"/>
    </source>
</evidence>
<dbReference type="GO" id="GO:0034220">
    <property type="term" value="P:monoatomic ion transmembrane transport"/>
    <property type="evidence" value="ECO:0007669"/>
    <property type="project" value="UniProtKB-KW"/>
</dbReference>
<evidence type="ECO:0000256" key="9">
    <source>
        <dbReference type="ARBA" id="ARBA00023065"/>
    </source>
</evidence>
<keyword evidence="5 12" id="KW-0812">Transmembrane</keyword>
<evidence type="ECO:0000256" key="8">
    <source>
        <dbReference type="ARBA" id="ARBA00022989"/>
    </source>
</evidence>
<name>A0A7R9IM72_9NEOP</name>
<dbReference type="Pfam" id="PF00876">
    <property type="entry name" value="Innexin"/>
    <property type="match status" value="2"/>
</dbReference>
<evidence type="ECO:0000256" key="1">
    <source>
        <dbReference type="ARBA" id="ARBA00004610"/>
    </source>
</evidence>
<dbReference type="PROSITE" id="PS51013">
    <property type="entry name" value="PANNEXIN"/>
    <property type="match status" value="1"/>
</dbReference>